<dbReference type="EMBL" id="JAMXLR010000077">
    <property type="protein sequence ID" value="MCO6046676.1"/>
    <property type="molecule type" value="Genomic_DNA"/>
</dbReference>
<evidence type="ECO:0000313" key="3">
    <source>
        <dbReference type="Proteomes" id="UP001155241"/>
    </source>
</evidence>
<reference evidence="2" key="1">
    <citation type="submission" date="2022-06" db="EMBL/GenBank/DDBJ databases">
        <title>Aeoliella straminimaris, a novel planctomycete from sediments.</title>
        <authorList>
            <person name="Vitorino I.R."/>
            <person name="Lage O.M."/>
        </authorList>
    </citation>
    <scope>NUCLEOTIDE SEQUENCE</scope>
    <source>
        <strain evidence="2">ICT_H6.2</strain>
    </source>
</reference>
<dbReference type="AlphaFoldDB" id="A0A9X2JIC0"/>
<evidence type="ECO:0000256" key="1">
    <source>
        <dbReference type="SAM" id="SignalP"/>
    </source>
</evidence>
<accession>A0A9X2JIC0</accession>
<dbReference type="RefSeq" id="WP_252854791.1">
    <property type="nucleotide sequence ID" value="NZ_JAMXLR010000077.1"/>
</dbReference>
<protein>
    <recommendedName>
        <fullName evidence="4">DUF3352 domain-containing protein</fullName>
    </recommendedName>
</protein>
<keyword evidence="1" id="KW-0732">Signal</keyword>
<name>A0A9X2JIC0_9BACT</name>
<comment type="caution">
    <text evidence="2">The sequence shown here is derived from an EMBL/GenBank/DDBJ whole genome shotgun (WGS) entry which is preliminary data.</text>
</comment>
<feature type="chain" id="PRO_5040833407" description="DUF3352 domain-containing protein" evidence="1">
    <location>
        <begin position="31"/>
        <end position="736"/>
    </location>
</feature>
<evidence type="ECO:0000313" key="2">
    <source>
        <dbReference type="EMBL" id="MCO6046676.1"/>
    </source>
</evidence>
<gene>
    <name evidence="2" type="ORF">NG895_22500</name>
</gene>
<sequence length="736" mass="81611">MRSIVFRPNSPLMRAVVAASVLVAASVAAAADMADHAKSLSVAPKDSAFYVAWVKNQQQMESIAESNTWKKFMAIPVVQMGWMQVQTQWQFPTQPELVQFKNWFDSEEGQDVFGLAKEMCAEEFFVYGDGSVTTLLQVLMEMNSEMTRAQFQSLQLYGGPDAVDEDVIARENAIKLLDKYKGQLGIPNLVTGFVIEDKARASRVLDIAENRLREAIQQEEDVPPWVLENLERRQVNGNELLTFTITGDQLPWDEIEEDLVEAPELYEKLKSLLEDKQVVFALGIVDNYMLLSVTGSLDFYENFGKGDSLAETKEFKRLSEHADQNVITLGYASGDFMKALASQKSSFEDLAVMAKGLLSMADLTEDESKAIEKDIDELKDDILKWLPKPGAVAATTFTTDRGYESFTYNWGEQPATMDGSKELTLIDHLGKDSLGWYVARGKQSPEGYDEFVDWCKRGFAHFETIGERQAPEDDWAEYTKVRDEVLPLLEQLDEANRKYLIPGFADGQSAIVLDASVTGKEWCDYMPASKKELPLPTIACVAGVSDASAVRDGAKIYYDVIQQAIDKARKANPDDVPPIVLQKPTESTTSSGTIYSYALPTEWGVDDRIAPNAGLSDSVLVLSALPELSEKLLAGSPPELDGPVADFDRPLLAAGHFKIAGFIEAAKPWIDYGIQVAIDQADEEGGNMVATVGFIKPQVDQLIEVMQAMDSYTGVTYRDGDAWVTHGEMRIIDLED</sequence>
<feature type="signal peptide" evidence="1">
    <location>
        <begin position="1"/>
        <end position="30"/>
    </location>
</feature>
<proteinExistence type="predicted"/>
<keyword evidence="3" id="KW-1185">Reference proteome</keyword>
<dbReference type="Proteomes" id="UP001155241">
    <property type="component" value="Unassembled WGS sequence"/>
</dbReference>
<evidence type="ECO:0008006" key="4">
    <source>
        <dbReference type="Google" id="ProtNLM"/>
    </source>
</evidence>
<organism evidence="2 3">
    <name type="scientific">Aeoliella straminimaris</name>
    <dbReference type="NCBI Taxonomy" id="2954799"/>
    <lineage>
        <taxon>Bacteria</taxon>
        <taxon>Pseudomonadati</taxon>
        <taxon>Planctomycetota</taxon>
        <taxon>Planctomycetia</taxon>
        <taxon>Pirellulales</taxon>
        <taxon>Lacipirellulaceae</taxon>
        <taxon>Aeoliella</taxon>
    </lineage>
</organism>